<keyword evidence="3 5" id="KW-0067">ATP-binding</keyword>
<dbReference type="GO" id="GO:0005304">
    <property type="term" value="F:L-valine transmembrane transporter activity"/>
    <property type="evidence" value="ECO:0007669"/>
    <property type="project" value="TreeGrafter"/>
</dbReference>
<dbReference type="GO" id="GO:0005886">
    <property type="term" value="C:plasma membrane"/>
    <property type="evidence" value="ECO:0007669"/>
    <property type="project" value="TreeGrafter"/>
</dbReference>
<dbReference type="Pfam" id="PF00005">
    <property type="entry name" value="ABC_tran"/>
    <property type="match status" value="1"/>
</dbReference>
<gene>
    <name evidence="5" type="ORF">DPM12_12395</name>
</gene>
<dbReference type="GO" id="GO:1903805">
    <property type="term" value="P:L-valine import across plasma membrane"/>
    <property type="evidence" value="ECO:0007669"/>
    <property type="project" value="TreeGrafter"/>
</dbReference>
<dbReference type="GO" id="GO:0015192">
    <property type="term" value="F:L-phenylalanine transmembrane transporter activity"/>
    <property type="evidence" value="ECO:0007669"/>
    <property type="project" value="TreeGrafter"/>
</dbReference>
<feature type="domain" description="ABC transporter" evidence="4">
    <location>
        <begin position="6"/>
        <end position="247"/>
    </location>
</feature>
<dbReference type="GO" id="GO:1903806">
    <property type="term" value="P:L-isoleucine import across plasma membrane"/>
    <property type="evidence" value="ECO:0007669"/>
    <property type="project" value="TreeGrafter"/>
</dbReference>
<dbReference type="CDD" id="cd03219">
    <property type="entry name" value="ABC_Mj1267_LivG_branched"/>
    <property type="match status" value="1"/>
</dbReference>
<keyword evidence="6" id="KW-1185">Reference proteome</keyword>
<evidence type="ECO:0000313" key="5">
    <source>
        <dbReference type="EMBL" id="RAW13796.1"/>
    </source>
</evidence>
<dbReference type="PANTHER" id="PTHR45772">
    <property type="entry name" value="CONSERVED COMPONENT OF ABC TRANSPORTER FOR NATURAL AMINO ACIDS-RELATED"/>
    <property type="match status" value="1"/>
</dbReference>
<dbReference type="Pfam" id="PF12399">
    <property type="entry name" value="BCA_ABC_TP_C"/>
    <property type="match status" value="1"/>
</dbReference>
<organism evidence="5 6">
    <name type="scientific">Phytoactinopolyspora halophila</name>
    <dbReference type="NCBI Taxonomy" id="1981511"/>
    <lineage>
        <taxon>Bacteria</taxon>
        <taxon>Bacillati</taxon>
        <taxon>Actinomycetota</taxon>
        <taxon>Actinomycetes</taxon>
        <taxon>Jiangellales</taxon>
        <taxon>Jiangellaceae</taxon>
        <taxon>Phytoactinopolyspora</taxon>
    </lineage>
</organism>
<evidence type="ECO:0000256" key="1">
    <source>
        <dbReference type="ARBA" id="ARBA00022448"/>
    </source>
</evidence>
<accession>A0A329QNQ5</accession>
<dbReference type="GO" id="GO:0005524">
    <property type="term" value="F:ATP binding"/>
    <property type="evidence" value="ECO:0007669"/>
    <property type="project" value="UniProtKB-KW"/>
</dbReference>
<evidence type="ECO:0000256" key="3">
    <source>
        <dbReference type="ARBA" id="ARBA00022840"/>
    </source>
</evidence>
<dbReference type="InterPro" id="IPR032823">
    <property type="entry name" value="BCA_ABC_TP_C"/>
</dbReference>
<dbReference type="GO" id="GO:0042941">
    <property type="term" value="P:D-alanine transmembrane transport"/>
    <property type="evidence" value="ECO:0007669"/>
    <property type="project" value="TreeGrafter"/>
</dbReference>
<keyword evidence="1" id="KW-0813">Transport</keyword>
<evidence type="ECO:0000259" key="4">
    <source>
        <dbReference type="PROSITE" id="PS50893"/>
    </source>
</evidence>
<sequence length="248" mass="27687">MTPTALHLDAVTVRFAALTAVDRVSMTVRRGERWAVIGPNGAGKTTLFRTISGEVLPSSGRITLLDHDVTRKPAYRRAHRGLGRTYQITNLFSELSVVENVAIAALGRTRSRFRSWWPLRMERDVSRRAREALEQVHLAHRHDTPVAELSHGEQRHLEIAVALAADPAVLLLDEPAAGLSSSERMLMRRLITELPRELTVVLIEHDMNLALELVEHVVCMDNGETIATGSPDEIRANERVQAVYLKSD</sequence>
<dbReference type="InterPro" id="IPR027417">
    <property type="entry name" value="P-loop_NTPase"/>
</dbReference>
<evidence type="ECO:0000256" key="2">
    <source>
        <dbReference type="ARBA" id="ARBA00022741"/>
    </source>
</evidence>
<comment type="caution">
    <text evidence="5">The sequence shown here is derived from an EMBL/GenBank/DDBJ whole genome shotgun (WGS) entry which is preliminary data.</text>
</comment>
<dbReference type="SUPFAM" id="SSF52540">
    <property type="entry name" value="P-loop containing nucleoside triphosphate hydrolases"/>
    <property type="match status" value="1"/>
</dbReference>
<keyword evidence="2" id="KW-0547">Nucleotide-binding</keyword>
<proteinExistence type="predicted"/>
<dbReference type="InterPro" id="IPR003593">
    <property type="entry name" value="AAA+_ATPase"/>
</dbReference>
<dbReference type="GO" id="GO:0015188">
    <property type="term" value="F:L-isoleucine transmembrane transporter activity"/>
    <property type="evidence" value="ECO:0007669"/>
    <property type="project" value="TreeGrafter"/>
</dbReference>
<dbReference type="OrthoDB" id="9805514at2"/>
<name>A0A329QNQ5_9ACTN</name>
<dbReference type="GO" id="GO:0016887">
    <property type="term" value="F:ATP hydrolysis activity"/>
    <property type="evidence" value="ECO:0007669"/>
    <property type="project" value="InterPro"/>
</dbReference>
<dbReference type="InterPro" id="IPR003439">
    <property type="entry name" value="ABC_transporter-like_ATP-bd"/>
</dbReference>
<evidence type="ECO:0000313" key="6">
    <source>
        <dbReference type="Proteomes" id="UP000250462"/>
    </source>
</evidence>
<dbReference type="AlphaFoldDB" id="A0A329QNQ5"/>
<dbReference type="InterPro" id="IPR051120">
    <property type="entry name" value="ABC_AA/LPS_Transport"/>
</dbReference>
<protein>
    <submittedName>
        <fullName evidence="5">ABC transporter ATP-binding protein</fullName>
    </submittedName>
</protein>
<dbReference type="Gene3D" id="3.40.50.300">
    <property type="entry name" value="P-loop containing nucleotide triphosphate hydrolases"/>
    <property type="match status" value="1"/>
</dbReference>
<dbReference type="Proteomes" id="UP000250462">
    <property type="component" value="Unassembled WGS sequence"/>
</dbReference>
<dbReference type="PANTHER" id="PTHR45772:SF7">
    <property type="entry name" value="AMINO ACID ABC TRANSPORTER ATP-BINDING PROTEIN"/>
    <property type="match status" value="1"/>
</dbReference>
<reference evidence="5 6" key="1">
    <citation type="submission" date="2018-06" db="EMBL/GenBank/DDBJ databases">
        <title>Phytoactinopolyspora halophila sp. nov., a novel halophilic actinomycete isolated from a saline soil in China.</title>
        <authorList>
            <person name="Tang S.-K."/>
        </authorList>
    </citation>
    <scope>NUCLEOTIDE SEQUENCE [LARGE SCALE GENOMIC DNA]</scope>
    <source>
        <strain evidence="5 6">YIM 96934</strain>
    </source>
</reference>
<dbReference type="SMART" id="SM00382">
    <property type="entry name" value="AAA"/>
    <property type="match status" value="1"/>
</dbReference>
<dbReference type="PROSITE" id="PS50893">
    <property type="entry name" value="ABC_TRANSPORTER_2"/>
    <property type="match status" value="1"/>
</dbReference>
<dbReference type="EMBL" id="QMIG01000011">
    <property type="protein sequence ID" value="RAW13796.1"/>
    <property type="molecule type" value="Genomic_DNA"/>
</dbReference>
<dbReference type="GO" id="GO:0015808">
    <property type="term" value="P:L-alanine transport"/>
    <property type="evidence" value="ECO:0007669"/>
    <property type="project" value="TreeGrafter"/>
</dbReference>
<dbReference type="RefSeq" id="WP_112258638.1">
    <property type="nucleotide sequence ID" value="NZ_QMIG01000011.1"/>
</dbReference>